<evidence type="ECO:0000256" key="11">
    <source>
        <dbReference type="SAM" id="Phobius"/>
    </source>
</evidence>
<evidence type="ECO:0000256" key="9">
    <source>
        <dbReference type="ARBA" id="ARBA00023568"/>
    </source>
</evidence>
<feature type="transmembrane region" description="Helical" evidence="11">
    <location>
        <begin position="488"/>
        <end position="507"/>
    </location>
</feature>
<reference evidence="13" key="2">
    <citation type="submission" date="2020-11" db="EMBL/GenBank/DDBJ databases">
        <title>Whole genome sequencing of Colletotrichum sp.</title>
        <authorList>
            <person name="Li H."/>
        </authorList>
    </citation>
    <scope>NUCLEOTIDE SEQUENCE</scope>
    <source>
        <strain evidence="13">CkLH20</strain>
    </source>
</reference>
<dbReference type="GeneID" id="62166190"/>
<feature type="compositionally biased region" description="Polar residues" evidence="10">
    <location>
        <begin position="26"/>
        <end position="49"/>
    </location>
</feature>
<keyword evidence="5" id="KW-0256">Endoplasmic reticulum</keyword>
<reference evidence="13" key="1">
    <citation type="submission" date="2020-03" db="EMBL/GenBank/DDBJ databases">
        <authorList>
            <person name="He L."/>
        </authorList>
    </citation>
    <scope>NUCLEOTIDE SEQUENCE</scope>
    <source>
        <strain evidence="13">CkLH20</strain>
    </source>
</reference>
<gene>
    <name evidence="13" type="ORF">CkaCkLH20_10402</name>
</gene>
<evidence type="ECO:0000256" key="8">
    <source>
        <dbReference type="ARBA" id="ARBA00023315"/>
    </source>
</evidence>
<feature type="region of interest" description="Disordered" evidence="10">
    <location>
        <begin position="684"/>
        <end position="709"/>
    </location>
</feature>
<dbReference type="GO" id="GO:0005789">
    <property type="term" value="C:endoplasmic reticulum membrane"/>
    <property type="evidence" value="ECO:0007669"/>
    <property type="project" value="UniProtKB-SubCell"/>
</dbReference>
<evidence type="ECO:0000256" key="3">
    <source>
        <dbReference type="ARBA" id="ARBA00022679"/>
    </source>
</evidence>
<evidence type="ECO:0000256" key="5">
    <source>
        <dbReference type="ARBA" id="ARBA00022824"/>
    </source>
</evidence>
<dbReference type="PANTHER" id="PTHR10408">
    <property type="entry name" value="STEROL O-ACYLTRANSFERASE"/>
    <property type="match status" value="1"/>
</dbReference>
<feature type="transmembrane region" description="Helical" evidence="11">
    <location>
        <begin position="154"/>
        <end position="174"/>
    </location>
</feature>
<sequence>MASTAAEPNGGTHDHVLRPRPKKPQHSQLARTVSNSSVGELNGMTPLSETGQTSGTTSGRSTPVPADALPSVKSLSSARKQARAEQRRRIFPTIEFASRVSHFDPSSDYRDFHGFFNLFWIGLAIMAITTMLRNIKDTGYPMRVQIWTLFTIKIWHLAIADFLMVASTLVSLPLHRVWRAAPANSAFTWKNGGMAVQSIYQVVWLVFWIAVPFVLEWTWTAQVFLLLHTMVLLMKTHSWAFYNGHLSETEKRLRDLDDPSTASKDPVYLYPTPDNPMGTVSSPKNRDAKATSSDSDSTSTSDEIEQLREDLAQELTSPMGNTAYPRNLTWSNYFDYLLCPTLCYELEYPRTARIDWQNLISKIVAVFGCISLLTVISEEFILPILTDASLRLNTTPAPPVSEALLILAESISWLLFPFMLTFLLVFLVIFEYALGAFAELTHFADRHFYSDWWNSTDWMEFSREWNIPVYSFLRRHVYSASRPHIGRFPATVITFLISAIGHEIVMACITKKLRGYGFVAQMLQLPIVVLQRTKWVRGKKTLNNVCFWCSMVMGLSMNTFNSSQQNTFNSSQQNTFNSSQRNTFNSSQQTNFNNSSQPDPFASLLQGFGSSQQSPFDYFQSSSKCLQPASSAIQPGSVQSRTHAVQPGNVVIQPGTNTCPNSCASDPKWDANAVWPSTINIIPARQPSVAPPPPTPKPATGSRPSREQVPAEAWESFKLTIKTLYLEERRPLKEVMQIMADQYGFQATPKMYKTRFSQWGFVKNNTEDEVKRLLSMKFQRDAEGKVSEFVRNGRVVNLGTYLKRKGVTEYDLVDFETPAQLPAYVRCRTPTPPPAPGYLQSPDLIRAQEAIVGNMRKAFLHCRQFEVETDRQIGWTSIMLWGAGSSDMFADANKKFEKGEHDAGGHLLMRAFKRLEMDLKQLSPQGIQELLLGMVHRDAGMMTALCKYLAAYSTTNFERSHPLRQTFSTLYEVQQKHGPITLSELVWGCIPTIAEELEAIYGRRHPYVARTWIDLAIFYNHANPERLEKLLTELQPMRRQIAGRHGQGSAEDLSLRYAVVQLLQAAWPNGESTRLEALDLWNTMKDAGLVFPVRGAEHHTFCFHSPLKIDPWDRRCRDRYSVGVQFFQQHCGIKVLPYFEEDMHYTEHAPDSHSALAAALGHMAPSKFSLI</sequence>
<feature type="transmembrane region" description="Helical" evidence="11">
    <location>
        <begin position="363"/>
        <end position="385"/>
    </location>
</feature>
<keyword evidence="7 11" id="KW-0472">Membrane</keyword>
<feature type="region of interest" description="Disordered" evidence="10">
    <location>
        <begin position="568"/>
        <end position="596"/>
    </location>
</feature>
<dbReference type="InterPro" id="IPR025676">
    <property type="entry name" value="Clr5_dom"/>
</dbReference>
<comment type="subcellular location">
    <subcellularLocation>
        <location evidence="1">Endoplasmic reticulum membrane</location>
        <topology evidence="1">Multi-pass membrane protein</topology>
    </subcellularLocation>
</comment>
<evidence type="ECO:0000256" key="2">
    <source>
        <dbReference type="ARBA" id="ARBA00009010"/>
    </source>
</evidence>
<protein>
    <recommendedName>
        <fullName evidence="12">Clr5 domain-containing protein</fullName>
    </recommendedName>
</protein>
<feature type="transmembrane region" description="Helical" evidence="11">
    <location>
        <begin position="115"/>
        <end position="134"/>
    </location>
</feature>
<dbReference type="GO" id="GO:0008204">
    <property type="term" value="P:ergosterol metabolic process"/>
    <property type="evidence" value="ECO:0007669"/>
    <property type="project" value="TreeGrafter"/>
</dbReference>
<evidence type="ECO:0000313" key="14">
    <source>
        <dbReference type="Proteomes" id="UP000781932"/>
    </source>
</evidence>
<proteinExistence type="inferred from homology"/>
<evidence type="ECO:0000259" key="12">
    <source>
        <dbReference type="Pfam" id="PF14420"/>
    </source>
</evidence>
<dbReference type="AlphaFoldDB" id="A0A9P6I4Y4"/>
<dbReference type="InterPro" id="IPR004299">
    <property type="entry name" value="MBOAT_fam"/>
</dbReference>
<keyword evidence="3" id="KW-0808">Transferase</keyword>
<comment type="similarity">
    <text evidence="2">Belongs to the membrane-bound acyltransferase family. Sterol o-acyltransferase subfamily.</text>
</comment>
<feature type="transmembrane region" description="Helical" evidence="11">
    <location>
        <begin position="405"/>
        <end position="430"/>
    </location>
</feature>
<feature type="domain" description="Clr5" evidence="12">
    <location>
        <begin position="711"/>
        <end position="763"/>
    </location>
</feature>
<evidence type="ECO:0000256" key="1">
    <source>
        <dbReference type="ARBA" id="ARBA00004477"/>
    </source>
</evidence>
<evidence type="ECO:0000256" key="10">
    <source>
        <dbReference type="SAM" id="MobiDB-lite"/>
    </source>
</evidence>
<feature type="region of interest" description="Disordered" evidence="10">
    <location>
        <begin position="1"/>
        <end position="86"/>
    </location>
</feature>
<evidence type="ECO:0000256" key="7">
    <source>
        <dbReference type="ARBA" id="ARBA00023136"/>
    </source>
</evidence>
<keyword evidence="6 11" id="KW-1133">Transmembrane helix</keyword>
<dbReference type="Pfam" id="PF14420">
    <property type="entry name" value="Clr5"/>
    <property type="match status" value="1"/>
</dbReference>
<comment type="caution">
    <text evidence="13">The sequence shown here is derived from an EMBL/GenBank/DDBJ whole genome shotgun (WGS) entry which is preliminary data.</text>
</comment>
<feature type="transmembrane region" description="Helical" evidence="11">
    <location>
        <begin position="195"/>
        <end position="215"/>
    </location>
</feature>
<feature type="compositionally biased region" description="Low complexity" evidence="10">
    <location>
        <begin position="50"/>
        <end position="62"/>
    </location>
</feature>
<keyword evidence="14" id="KW-1185">Reference proteome</keyword>
<evidence type="ECO:0000256" key="4">
    <source>
        <dbReference type="ARBA" id="ARBA00022692"/>
    </source>
</evidence>
<accession>A0A9P6I4Y4</accession>
<keyword evidence="4 11" id="KW-0812">Transmembrane</keyword>
<organism evidence="13 14">
    <name type="scientific">Colletotrichum karsti</name>
    <dbReference type="NCBI Taxonomy" id="1095194"/>
    <lineage>
        <taxon>Eukaryota</taxon>
        <taxon>Fungi</taxon>
        <taxon>Dikarya</taxon>
        <taxon>Ascomycota</taxon>
        <taxon>Pezizomycotina</taxon>
        <taxon>Sordariomycetes</taxon>
        <taxon>Hypocreomycetidae</taxon>
        <taxon>Glomerellales</taxon>
        <taxon>Glomerellaceae</taxon>
        <taxon>Colletotrichum</taxon>
        <taxon>Colletotrichum boninense species complex</taxon>
    </lineage>
</organism>
<name>A0A9P6I4Y4_9PEZI</name>
<feature type="compositionally biased region" description="Low complexity" evidence="10">
    <location>
        <begin position="291"/>
        <end position="301"/>
    </location>
</feature>
<dbReference type="PANTHER" id="PTHR10408:SF9">
    <property type="entry name" value="STEROL O-ACYLTRANSFERASE 2-RELATED"/>
    <property type="match status" value="1"/>
</dbReference>
<evidence type="ECO:0000313" key="13">
    <source>
        <dbReference type="EMBL" id="KAF9872065.1"/>
    </source>
</evidence>
<dbReference type="RefSeq" id="XP_038741526.1">
    <property type="nucleotide sequence ID" value="XM_038893116.1"/>
</dbReference>
<dbReference type="Pfam" id="PF03062">
    <property type="entry name" value="MBOAT"/>
    <property type="match status" value="1"/>
</dbReference>
<feature type="region of interest" description="Disordered" evidence="10">
    <location>
        <begin position="253"/>
        <end position="304"/>
    </location>
</feature>
<dbReference type="OrthoDB" id="10039049at2759"/>
<evidence type="ECO:0000256" key="6">
    <source>
        <dbReference type="ARBA" id="ARBA00022989"/>
    </source>
</evidence>
<comment type="function">
    <text evidence="9">Sterol O-acyltransferase that catalyzes the formation of stery esters.</text>
</comment>
<dbReference type="GO" id="GO:0034737">
    <property type="term" value="F:ergosterol O-acyltransferase activity"/>
    <property type="evidence" value="ECO:0007669"/>
    <property type="project" value="TreeGrafter"/>
</dbReference>
<dbReference type="EMBL" id="JAATWM020000040">
    <property type="protein sequence ID" value="KAF9872065.1"/>
    <property type="molecule type" value="Genomic_DNA"/>
</dbReference>
<keyword evidence="8" id="KW-0012">Acyltransferase</keyword>
<dbReference type="InterPro" id="IPR014371">
    <property type="entry name" value="Oat_ACAT_DAG_ARE"/>
</dbReference>
<dbReference type="Proteomes" id="UP000781932">
    <property type="component" value="Unassembled WGS sequence"/>
</dbReference>